<keyword evidence="1" id="KW-0812">Transmembrane</keyword>
<feature type="transmembrane region" description="Helical" evidence="1">
    <location>
        <begin position="217"/>
        <end position="242"/>
    </location>
</feature>
<dbReference type="AlphaFoldDB" id="A0A136IL59"/>
<keyword evidence="1" id="KW-1133">Transmembrane helix</keyword>
<dbReference type="STRING" id="196109.A0A136IL59"/>
<dbReference type="OrthoDB" id="5086500at2759"/>
<keyword evidence="3" id="KW-1185">Reference proteome</keyword>
<sequence length="362" mass="41720">MTAMYLNLEPVQPCTNAPTLPGQPAIALSDSQKVLEFVSRDIVPRDLNRIALRLWWMSRWNKENVSPLHRQRVKNRQIILTEEAKLHLVWAYKIIYIKPLPRYLLSKPFWDTYLCQPSNQPACEAFAQVRSAAFGLIRSYAYLVHHESDFNIAIDLQLLPPDTKWDDFARYLSAMRAIADEHCSPRYAYGEIRLTRLNFYAPILLRRRYYHRTEYHYSGYFAAFYGPCLFVIGLSTVILTALQLTVQVDIEAAARNASADDSSPVSDPENATITAENSLLKSFCRFVGYSSVAISSVAAVYLMVLLLAKFGREWHYAIRERVRRREEVLRERDRLRAKGSRMTSDAGDVSRLPLYHVKSAME</sequence>
<protein>
    <submittedName>
        <fullName evidence="2">Uncharacterized protein</fullName>
    </submittedName>
</protein>
<evidence type="ECO:0000313" key="2">
    <source>
        <dbReference type="EMBL" id="KXJ85655.1"/>
    </source>
</evidence>
<reference evidence="3" key="1">
    <citation type="submission" date="2016-02" db="EMBL/GenBank/DDBJ databases">
        <title>Draft genome sequence of Microdochium bolleyi, a fungal endophyte of beachgrass.</title>
        <authorList>
            <consortium name="DOE Joint Genome Institute"/>
            <person name="David A.S."/>
            <person name="May G."/>
            <person name="Haridas S."/>
            <person name="Lim J."/>
            <person name="Wang M."/>
            <person name="Labutti K."/>
            <person name="Lipzen A."/>
            <person name="Barry K."/>
            <person name="Grigoriev I.V."/>
        </authorList>
    </citation>
    <scope>NUCLEOTIDE SEQUENCE [LARGE SCALE GENOMIC DNA]</scope>
    <source>
        <strain evidence="3">J235TASD1</strain>
    </source>
</reference>
<organism evidence="2 3">
    <name type="scientific">Microdochium bolleyi</name>
    <dbReference type="NCBI Taxonomy" id="196109"/>
    <lineage>
        <taxon>Eukaryota</taxon>
        <taxon>Fungi</taxon>
        <taxon>Dikarya</taxon>
        <taxon>Ascomycota</taxon>
        <taxon>Pezizomycotina</taxon>
        <taxon>Sordariomycetes</taxon>
        <taxon>Xylariomycetidae</taxon>
        <taxon>Xylariales</taxon>
        <taxon>Microdochiaceae</taxon>
        <taxon>Microdochium</taxon>
    </lineage>
</organism>
<dbReference type="InParanoid" id="A0A136IL59"/>
<gene>
    <name evidence="2" type="ORF">Micbo1qcDRAFT_198746</name>
</gene>
<dbReference type="Proteomes" id="UP000070501">
    <property type="component" value="Unassembled WGS sequence"/>
</dbReference>
<dbReference type="PANTHER" id="PTHR34414:SF1">
    <property type="entry name" value="SUBTILISIN-LIKE SERINE PROTEASE"/>
    <property type="match status" value="1"/>
</dbReference>
<dbReference type="PANTHER" id="PTHR34414">
    <property type="entry name" value="HET DOMAIN-CONTAINING PROTEIN-RELATED"/>
    <property type="match status" value="1"/>
</dbReference>
<accession>A0A136IL59</accession>
<keyword evidence="1" id="KW-0472">Membrane</keyword>
<proteinExistence type="predicted"/>
<evidence type="ECO:0000313" key="3">
    <source>
        <dbReference type="Proteomes" id="UP000070501"/>
    </source>
</evidence>
<evidence type="ECO:0000256" key="1">
    <source>
        <dbReference type="SAM" id="Phobius"/>
    </source>
</evidence>
<dbReference type="EMBL" id="KQ964277">
    <property type="protein sequence ID" value="KXJ85655.1"/>
    <property type="molecule type" value="Genomic_DNA"/>
</dbReference>
<feature type="transmembrane region" description="Helical" evidence="1">
    <location>
        <begin position="286"/>
        <end position="308"/>
    </location>
</feature>
<dbReference type="Pfam" id="PF20246">
    <property type="entry name" value="DUF6601"/>
    <property type="match status" value="1"/>
</dbReference>
<dbReference type="InterPro" id="IPR046536">
    <property type="entry name" value="DUF6601"/>
</dbReference>
<name>A0A136IL59_9PEZI</name>